<dbReference type="PANTHER" id="PTHR24296">
    <property type="entry name" value="CYTOCHROME P450"/>
    <property type="match status" value="1"/>
</dbReference>
<feature type="binding site" description="axial binding residue" evidence="7">
    <location>
        <position position="448"/>
    </location>
    <ligand>
        <name>heme</name>
        <dbReference type="ChEBI" id="CHEBI:30413"/>
    </ligand>
    <ligandPart>
        <name>Fe</name>
        <dbReference type="ChEBI" id="CHEBI:18248"/>
    </ligandPart>
</feature>
<dbReference type="Gene3D" id="1.10.630.10">
    <property type="entry name" value="Cytochrome P450"/>
    <property type="match status" value="1"/>
</dbReference>
<dbReference type="CDD" id="cd11064">
    <property type="entry name" value="CYP86A"/>
    <property type="match status" value="1"/>
</dbReference>
<dbReference type="GO" id="GO:0004497">
    <property type="term" value="F:monooxygenase activity"/>
    <property type="evidence" value="ECO:0007669"/>
    <property type="project" value="UniProtKB-KW"/>
</dbReference>
<dbReference type="GO" id="GO:0016020">
    <property type="term" value="C:membrane"/>
    <property type="evidence" value="ECO:0007669"/>
    <property type="project" value="UniProtKB-SubCell"/>
</dbReference>
<dbReference type="AlphaFoldDB" id="S8BTI7"/>
<dbReference type="GO" id="GO:0020037">
    <property type="term" value="F:heme binding"/>
    <property type="evidence" value="ECO:0007669"/>
    <property type="project" value="InterPro"/>
</dbReference>
<keyword evidence="9" id="KW-0732">Signal</keyword>
<dbReference type="GO" id="GO:0016705">
    <property type="term" value="F:oxidoreductase activity, acting on paired donors, with incorporation or reduction of molecular oxygen"/>
    <property type="evidence" value="ECO:0007669"/>
    <property type="project" value="InterPro"/>
</dbReference>
<dbReference type="InterPro" id="IPR017972">
    <property type="entry name" value="Cyt_P450_CS"/>
</dbReference>
<evidence type="ECO:0000256" key="8">
    <source>
        <dbReference type="RuleBase" id="RU000461"/>
    </source>
</evidence>
<keyword evidence="11" id="KW-1185">Reference proteome</keyword>
<dbReference type="PROSITE" id="PS00086">
    <property type="entry name" value="CYTOCHROME_P450"/>
    <property type="match status" value="1"/>
</dbReference>
<name>S8BTI7_9LAMI</name>
<evidence type="ECO:0000256" key="1">
    <source>
        <dbReference type="ARBA" id="ARBA00001971"/>
    </source>
</evidence>
<comment type="caution">
    <text evidence="10">The sequence shown here is derived from an EMBL/GenBank/DDBJ whole genome shotgun (WGS) entry which is preliminary data.</text>
</comment>
<dbReference type="Pfam" id="PF00067">
    <property type="entry name" value="p450"/>
    <property type="match status" value="1"/>
</dbReference>
<dbReference type="PRINTS" id="PR00385">
    <property type="entry name" value="P450"/>
</dbReference>
<dbReference type="EMBL" id="AUSU01009756">
    <property type="protein sequence ID" value="EPS57870.1"/>
    <property type="molecule type" value="Genomic_DNA"/>
</dbReference>
<comment type="similarity">
    <text evidence="3 8">Belongs to the cytochrome P450 family.</text>
</comment>
<dbReference type="PRINTS" id="PR00463">
    <property type="entry name" value="EP450I"/>
</dbReference>
<keyword evidence="5 8" id="KW-0560">Oxidoreductase</keyword>
<evidence type="ECO:0000256" key="2">
    <source>
        <dbReference type="ARBA" id="ARBA00004167"/>
    </source>
</evidence>
<keyword evidence="7 8" id="KW-0349">Heme</keyword>
<evidence type="ECO:0000256" key="4">
    <source>
        <dbReference type="ARBA" id="ARBA00022723"/>
    </source>
</evidence>
<dbReference type="InterPro" id="IPR001128">
    <property type="entry name" value="Cyt_P450"/>
</dbReference>
<evidence type="ECO:0000313" key="10">
    <source>
        <dbReference type="EMBL" id="EPS57870.1"/>
    </source>
</evidence>
<sequence>MATGIWLLLIGLFLLRRIMKRDFNWRDMPFVGTFPVLFYKMRRIHDACVEVLETFHGTYLLNGPWFANLDILVTADPANVHFVMSENFANFPKGDEFRKIFDVLGDGIFNSDGEMWRRQRKQARALIAHDRFRKFLVETNRRKMAEGLIPVIERAAADGTVLDLQDIFQRFTFDTTCIFITGFDPGCLTLDLPEVPFSSAMDDAEEAIFMRHVLPEFVWKIERFLGIGHEEKLRRARATLDAAVQGYIDMKRDEISRKVSGETPAVDLLTAYIDEGESITNERDDKFLRDSILNLMIAGRDTTSSALTWFTWLVSTHPEVRRKIRGELNSLPPAEQTDDGWRYFTAEELSSLVYLHASLCESLRLYPPVPFQHKSPAKAVVLPSGHTAHPKTKVLFSVYAMGRMDYVWGKDSKEYKPERWIINSGERGTIKYEPSYKFMAFNAGPRTCLGREVAFTQLKSLAAAIVYNYDVATVEGHDVTPNVSVILYMKHGFKVKLSKRWRTAS</sequence>
<keyword evidence="8" id="KW-0503">Monooxygenase</keyword>
<feature type="signal peptide" evidence="9">
    <location>
        <begin position="1"/>
        <end position="20"/>
    </location>
</feature>
<evidence type="ECO:0008006" key="12">
    <source>
        <dbReference type="Google" id="ProtNLM"/>
    </source>
</evidence>
<dbReference type="OrthoDB" id="1470350at2759"/>
<keyword evidence="6 7" id="KW-0408">Iron</keyword>
<proteinExistence type="inferred from homology"/>
<comment type="cofactor">
    <cofactor evidence="1 7">
        <name>heme</name>
        <dbReference type="ChEBI" id="CHEBI:30413"/>
    </cofactor>
</comment>
<evidence type="ECO:0000313" key="11">
    <source>
        <dbReference type="Proteomes" id="UP000015453"/>
    </source>
</evidence>
<evidence type="ECO:0000256" key="7">
    <source>
        <dbReference type="PIRSR" id="PIRSR602401-1"/>
    </source>
</evidence>
<dbReference type="GO" id="GO:0005506">
    <property type="term" value="F:iron ion binding"/>
    <property type="evidence" value="ECO:0007669"/>
    <property type="project" value="InterPro"/>
</dbReference>
<accession>S8BTI7</accession>
<protein>
    <recommendedName>
        <fullName evidence="12">Cytochrome P450</fullName>
    </recommendedName>
</protein>
<feature type="chain" id="PRO_5004549150" description="Cytochrome P450" evidence="9">
    <location>
        <begin position="21"/>
        <end position="505"/>
    </location>
</feature>
<organism evidence="10 11">
    <name type="scientific">Genlisea aurea</name>
    <dbReference type="NCBI Taxonomy" id="192259"/>
    <lineage>
        <taxon>Eukaryota</taxon>
        <taxon>Viridiplantae</taxon>
        <taxon>Streptophyta</taxon>
        <taxon>Embryophyta</taxon>
        <taxon>Tracheophyta</taxon>
        <taxon>Spermatophyta</taxon>
        <taxon>Magnoliopsida</taxon>
        <taxon>eudicotyledons</taxon>
        <taxon>Gunneridae</taxon>
        <taxon>Pentapetalae</taxon>
        <taxon>asterids</taxon>
        <taxon>lamiids</taxon>
        <taxon>Lamiales</taxon>
        <taxon>Lentibulariaceae</taxon>
        <taxon>Genlisea</taxon>
    </lineage>
</organism>
<evidence type="ECO:0000256" key="9">
    <source>
        <dbReference type="SAM" id="SignalP"/>
    </source>
</evidence>
<dbReference type="Proteomes" id="UP000015453">
    <property type="component" value="Unassembled WGS sequence"/>
</dbReference>
<keyword evidence="4 7" id="KW-0479">Metal-binding</keyword>
<reference evidence="10 11" key="1">
    <citation type="journal article" date="2013" name="BMC Genomics">
        <title>The miniature genome of a carnivorous plant Genlisea aurea contains a low number of genes and short non-coding sequences.</title>
        <authorList>
            <person name="Leushkin E.V."/>
            <person name="Sutormin R.A."/>
            <person name="Nabieva E.R."/>
            <person name="Penin A.A."/>
            <person name="Kondrashov A.S."/>
            <person name="Logacheva M.D."/>
        </authorList>
    </citation>
    <scope>NUCLEOTIDE SEQUENCE [LARGE SCALE GENOMIC DNA]</scope>
</reference>
<dbReference type="SUPFAM" id="SSF48264">
    <property type="entry name" value="Cytochrome P450"/>
    <property type="match status" value="1"/>
</dbReference>
<dbReference type="GO" id="GO:0006629">
    <property type="term" value="P:lipid metabolic process"/>
    <property type="evidence" value="ECO:0007669"/>
    <property type="project" value="UniProtKB-ARBA"/>
</dbReference>
<evidence type="ECO:0000256" key="3">
    <source>
        <dbReference type="ARBA" id="ARBA00010617"/>
    </source>
</evidence>
<evidence type="ECO:0000256" key="5">
    <source>
        <dbReference type="ARBA" id="ARBA00023002"/>
    </source>
</evidence>
<evidence type="ECO:0000256" key="6">
    <source>
        <dbReference type="ARBA" id="ARBA00023004"/>
    </source>
</evidence>
<gene>
    <name evidence="10" type="ORF">M569_16947</name>
</gene>
<comment type="subcellular location">
    <subcellularLocation>
        <location evidence="2">Membrane</location>
        <topology evidence="2">Single-pass membrane protein</topology>
    </subcellularLocation>
</comment>
<dbReference type="InterPro" id="IPR036396">
    <property type="entry name" value="Cyt_P450_sf"/>
</dbReference>
<dbReference type="InterPro" id="IPR002401">
    <property type="entry name" value="Cyt_P450_E_grp-I"/>
</dbReference>